<evidence type="ECO:0000313" key="9">
    <source>
        <dbReference type="Proteomes" id="UP000451565"/>
    </source>
</evidence>
<comment type="subcellular location">
    <subcellularLocation>
        <location evidence="1">Cell membrane</location>
        <topology evidence="1">Multi-pass membrane protein</topology>
    </subcellularLocation>
</comment>
<feature type="transmembrane region" description="Helical" evidence="6">
    <location>
        <begin position="280"/>
        <end position="303"/>
    </location>
</feature>
<evidence type="ECO:0000256" key="5">
    <source>
        <dbReference type="ARBA" id="ARBA00023136"/>
    </source>
</evidence>
<protein>
    <submittedName>
        <fullName evidence="8">DNA internalization-related competence protein ComEC/Rec2</fullName>
    </submittedName>
</protein>
<dbReference type="NCBIfam" id="TIGR00360">
    <property type="entry name" value="ComEC_N-term"/>
    <property type="match status" value="1"/>
</dbReference>
<evidence type="ECO:0000256" key="4">
    <source>
        <dbReference type="ARBA" id="ARBA00022989"/>
    </source>
</evidence>
<dbReference type="InterPro" id="IPR035681">
    <property type="entry name" value="ComA-like_MBL"/>
</dbReference>
<feature type="domain" description="Metallo-beta-lactamase" evidence="7">
    <location>
        <begin position="598"/>
        <end position="771"/>
    </location>
</feature>
<dbReference type="SMART" id="SM00849">
    <property type="entry name" value="Lactamase_B"/>
    <property type="match status" value="1"/>
</dbReference>
<feature type="transmembrane region" description="Helical" evidence="6">
    <location>
        <begin position="510"/>
        <end position="529"/>
    </location>
</feature>
<evidence type="ECO:0000256" key="6">
    <source>
        <dbReference type="SAM" id="Phobius"/>
    </source>
</evidence>
<accession>A0A843YPC1</accession>
<proteinExistence type="predicted"/>
<dbReference type="Proteomes" id="UP000451565">
    <property type="component" value="Unassembled WGS sequence"/>
</dbReference>
<dbReference type="Gene3D" id="3.60.15.10">
    <property type="entry name" value="Ribonuclease Z/Hydroxyacylglutathione hydrolase-like"/>
    <property type="match status" value="1"/>
</dbReference>
<dbReference type="InterPro" id="IPR052159">
    <property type="entry name" value="Competence_DNA_uptake"/>
</dbReference>
<dbReference type="NCBIfam" id="TIGR00361">
    <property type="entry name" value="ComEC_Rec2"/>
    <property type="match status" value="1"/>
</dbReference>
<dbReference type="Pfam" id="PF03772">
    <property type="entry name" value="Competence"/>
    <property type="match status" value="1"/>
</dbReference>
<keyword evidence="5 6" id="KW-0472">Membrane</keyword>
<dbReference type="InterPro" id="IPR001279">
    <property type="entry name" value="Metallo-B-lactamas"/>
</dbReference>
<dbReference type="GO" id="GO:0005886">
    <property type="term" value="C:plasma membrane"/>
    <property type="evidence" value="ECO:0007669"/>
    <property type="project" value="UniProtKB-SubCell"/>
</dbReference>
<feature type="transmembrane region" description="Helical" evidence="6">
    <location>
        <begin position="349"/>
        <end position="377"/>
    </location>
</feature>
<keyword evidence="9" id="KW-1185">Reference proteome</keyword>
<feature type="transmembrane region" description="Helical" evidence="6">
    <location>
        <begin position="56"/>
        <end position="81"/>
    </location>
</feature>
<keyword evidence="3 6" id="KW-0812">Transmembrane</keyword>
<keyword evidence="4 6" id="KW-1133">Transmembrane helix</keyword>
<dbReference type="InterPro" id="IPR036866">
    <property type="entry name" value="RibonucZ/Hydroxyglut_hydro"/>
</dbReference>
<organism evidence="8 9">
    <name type="scientific">Glaciimonas soli</name>
    <dbReference type="NCBI Taxonomy" id="2590999"/>
    <lineage>
        <taxon>Bacteria</taxon>
        <taxon>Pseudomonadati</taxon>
        <taxon>Pseudomonadota</taxon>
        <taxon>Betaproteobacteria</taxon>
        <taxon>Burkholderiales</taxon>
        <taxon>Oxalobacteraceae</taxon>
        <taxon>Glaciimonas</taxon>
    </lineage>
</organism>
<keyword evidence="2" id="KW-1003">Cell membrane</keyword>
<feature type="transmembrane region" description="Helical" evidence="6">
    <location>
        <begin position="483"/>
        <end position="503"/>
    </location>
</feature>
<evidence type="ECO:0000256" key="3">
    <source>
        <dbReference type="ARBA" id="ARBA00022692"/>
    </source>
</evidence>
<dbReference type="InterPro" id="IPR004477">
    <property type="entry name" value="ComEC_N"/>
</dbReference>
<evidence type="ECO:0000256" key="2">
    <source>
        <dbReference type="ARBA" id="ARBA00022475"/>
    </source>
</evidence>
<dbReference type="AlphaFoldDB" id="A0A843YPC1"/>
<dbReference type="PANTHER" id="PTHR30619">
    <property type="entry name" value="DNA INTERNALIZATION/COMPETENCE PROTEIN COMEC/REC2"/>
    <property type="match status" value="1"/>
</dbReference>
<dbReference type="CDD" id="cd07731">
    <property type="entry name" value="ComA-like_MBL-fold"/>
    <property type="match status" value="1"/>
</dbReference>
<evidence type="ECO:0000259" key="7">
    <source>
        <dbReference type="SMART" id="SM00849"/>
    </source>
</evidence>
<comment type="caution">
    <text evidence="8">The sequence shown here is derived from an EMBL/GenBank/DDBJ whole genome shotgun (WGS) entry which is preliminary data.</text>
</comment>
<gene>
    <name evidence="8" type="ORF">GEV47_03890</name>
</gene>
<feature type="transmembrane region" description="Helical" evidence="6">
    <location>
        <begin position="383"/>
        <end position="405"/>
    </location>
</feature>
<evidence type="ECO:0000256" key="1">
    <source>
        <dbReference type="ARBA" id="ARBA00004651"/>
    </source>
</evidence>
<dbReference type="OrthoDB" id="9761531at2"/>
<dbReference type="InterPro" id="IPR004797">
    <property type="entry name" value="Competence_ComEC/Rec2"/>
</dbReference>
<dbReference type="GO" id="GO:0030420">
    <property type="term" value="P:establishment of competence for transformation"/>
    <property type="evidence" value="ECO:0007669"/>
    <property type="project" value="InterPro"/>
</dbReference>
<dbReference type="Pfam" id="PF13567">
    <property type="entry name" value="DUF4131"/>
    <property type="match status" value="1"/>
</dbReference>
<feature type="transmembrane region" description="Helical" evidence="6">
    <location>
        <begin position="448"/>
        <end position="471"/>
    </location>
</feature>
<dbReference type="EMBL" id="WINI01000001">
    <property type="protein sequence ID" value="MQQ99826.1"/>
    <property type="molecule type" value="Genomic_DNA"/>
</dbReference>
<dbReference type="PANTHER" id="PTHR30619:SF1">
    <property type="entry name" value="RECOMBINATION PROTEIN 2"/>
    <property type="match status" value="1"/>
</dbReference>
<dbReference type="Pfam" id="PF00753">
    <property type="entry name" value="Lactamase_B"/>
    <property type="match status" value="1"/>
</dbReference>
<dbReference type="InterPro" id="IPR025405">
    <property type="entry name" value="DUF4131"/>
</dbReference>
<sequence>MRSCVIGFLFGVVYLQTQAGLPSAQFLCILLLLFGISAVLIFYSKKLQHRFIRSSIKTFSFIICGALFGFCWAALFAYYYLRQELPPEWEGRDITLIGTVANLPAHFEQGVRFNFAVEQVLPQDGETPSVPSLLALSWYRLRDTQNPQLMSTVGDIQPGARWKLTVRLKRPNGNANPAGFDYEIWLLEQNLRATGYVHVDLKKGGRNQDANRESNRLISPFVFSLNHVIQRGRGWLRQRIESALPNYPYAGVLVALVIGDQRDIDQADRTIFARTGVSHIIAISGLHISLVAGLFAALVSALWRRSFFTQAELPLLLPTPKVTAVSGALMALIYVALAGFGIPAQRALVMLLMVTLALWVGRISSISHVLCAALGVVVLYDPWAVLSNGFWLSYGAVAMILYASVGRTRARVPHEVRHEDKQNDDIDKTGQSSVLSWLRRWLKARRSALRAAANTQYAVTIGLIPLTMLLFGQTSLFSPIANAVAIPLVGTIVTPAALLGAVLPAPFSGWVLLFSHTLVVSLVMFLTWLSHFSFAVWTAPLPSPWIFGITLMATLWWLAPRGWPLRWLALFGWLPLILNDVSRPAEGEMWVTAFDIGQGMSLLIETKHHRLLYDAGPAYAPGSDAGSRVIVPYLKARGISHLNAVVISHSDSDHSGGALTILNTIKVDQVISSLPETNDIVLNAAEHRRCQRDQSWQWDGIQFAMLSPPLESYQQAKLKPNAFSCTLKISDGKFSILLPGDIEAAQEQQLLTHYQNDIDVLQSTVLLAPHHGSGTSSTADFLHAVDPRIALFQVGYRNRYHHPKASVWQRYMDMGITNLRSDESGAITLRMSAKGGVEFTEYRKEHARYWYGH</sequence>
<evidence type="ECO:0000313" key="8">
    <source>
        <dbReference type="EMBL" id="MQQ99826.1"/>
    </source>
</evidence>
<reference evidence="8 9" key="1">
    <citation type="submission" date="2019-10" db="EMBL/GenBank/DDBJ databases">
        <title>Glaciimonas soli sp. nov., a psychrophilic bacterium isolated from the forest soil of a high elevation mountain in Taiwan.</title>
        <authorList>
            <person name="Wang L.-T."/>
            <person name="Shieh W.Y."/>
        </authorList>
    </citation>
    <scope>NUCLEOTIDE SEQUENCE [LARGE SCALE GENOMIC DNA]</scope>
    <source>
        <strain evidence="8 9">GS1</strain>
    </source>
</reference>
<dbReference type="SUPFAM" id="SSF56281">
    <property type="entry name" value="Metallo-hydrolase/oxidoreductase"/>
    <property type="match status" value="1"/>
</dbReference>
<dbReference type="RefSeq" id="WP_153233363.1">
    <property type="nucleotide sequence ID" value="NZ_WINI01000001.1"/>
</dbReference>
<feature type="transmembrane region" description="Helical" evidence="6">
    <location>
        <begin position="323"/>
        <end position="342"/>
    </location>
</feature>
<feature type="transmembrane region" description="Helical" evidence="6">
    <location>
        <begin position="25"/>
        <end position="44"/>
    </location>
</feature>
<name>A0A843YPC1_9BURK</name>
<feature type="transmembrane region" description="Helical" evidence="6">
    <location>
        <begin position="541"/>
        <end position="559"/>
    </location>
</feature>